<organism evidence="1 2">
    <name type="scientific">Kribbella sancticallisti</name>
    <dbReference type="NCBI Taxonomy" id="460087"/>
    <lineage>
        <taxon>Bacteria</taxon>
        <taxon>Bacillati</taxon>
        <taxon>Actinomycetota</taxon>
        <taxon>Actinomycetes</taxon>
        <taxon>Propionibacteriales</taxon>
        <taxon>Kribbellaceae</taxon>
        <taxon>Kribbella</taxon>
    </lineage>
</organism>
<keyword evidence="2" id="KW-1185">Reference proteome</keyword>
<name>A0ABN2DTV3_9ACTN</name>
<reference evidence="1 2" key="1">
    <citation type="journal article" date="2019" name="Int. J. Syst. Evol. Microbiol.">
        <title>The Global Catalogue of Microorganisms (GCM) 10K type strain sequencing project: providing services to taxonomists for standard genome sequencing and annotation.</title>
        <authorList>
            <consortium name="The Broad Institute Genomics Platform"/>
            <consortium name="The Broad Institute Genome Sequencing Center for Infectious Disease"/>
            <person name="Wu L."/>
            <person name="Ma J."/>
        </authorList>
    </citation>
    <scope>NUCLEOTIDE SEQUENCE [LARGE SCALE GENOMIC DNA]</scope>
    <source>
        <strain evidence="1 2">JCM 14969</strain>
    </source>
</reference>
<proteinExistence type="predicted"/>
<dbReference type="EMBL" id="BAAAOS010000031">
    <property type="protein sequence ID" value="GAA1586519.1"/>
    <property type="molecule type" value="Genomic_DNA"/>
</dbReference>
<protein>
    <submittedName>
        <fullName evidence="1">Uncharacterized protein</fullName>
    </submittedName>
</protein>
<dbReference type="Proteomes" id="UP001500393">
    <property type="component" value="Unassembled WGS sequence"/>
</dbReference>
<sequence length="61" mass="6671">MPDAAGGLLLSAAVPLREEGDELDFGIVKRLLTERHAWYGDAHSAPRSLRVARREGPESET</sequence>
<accession>A0ABN2DTV3</accession>
<evidence type="ECO:0000313" key="2">
    <source>
        <dbReference type="Proteomes" id="UP001500393"/>
    </source>
</evidence>
<comment type="caution">
    <text evidence="1">The sequence shown here is derived from an EMBL/GenBank/DDBJ whole genome shotgun (WGS) entry which is preliminary data.</text>
</comment>
<dbReference type="RefSeq" id="WP_344216964.1">
    <property type="nucleotide sequence ID" value="NZ_BAAAOS010000031.1"/>
</dbReference>
<evidence type="ECO:0000313" key="1">
    <source>
        <dbReference type="EMBL" id="GAA1586519.1"/>
    </source>
</evidence>
<gene>
    <name evidence="1" type="ORF">GCM10009789_45170</name>
</gene>